<keyword evidence="2" id="KW-0812">Transmembrane</keyword>
<proteinExistence type="predicted"/>
<name>A0ABX0T1D8_9PSEU</name>
<dbReference type="RefSeq" id="WP_167120802.1">
    <property type="nucleotide sequence ID" value="NZ_JAANOU010000001.1"/>
</dbReference>
<gene>
    <name evidence="3" type="ORF">FHX46_005567</name>
</gene>
<keyword evidence="2" id="KW-1133">Transmembrane helix</keyword>
<keyword evidence="2" id="KW-0472">Membrane</keyword>
<feature type="region of interest" description="Disordered" evidence="1">
    <location>
        <begin position="100"/>
        <end position="186"/>
    </location>
</feature>
<feature type="region of interest" description="Disordered" evidence="1">
    <location>
        <begin position="200"/>
        <end position="219"/>
    </location>
</feature>
<keyword evidence="4" id="KW-1185">Reference proteome</keyword>
<evidence type="ECO:0000313" key="4">
    <source>
        <dbReference type="Proteomes" id="UP000754495"/>
    </source>
</evidence>
<evidence type="ECO:0000313" key="3">
    <source>
        <dbReference type="EMBL" id="NIH83037.1"/>
    </source>
</evidence>
<comment type="caution">
    <text evidence="3">The sequence shown here is derived from an EMBL/GenBank/DDBJ whole genome shotgun (WGS) entry which is preliminary data.</text>
</comment>
<evidence type="ECO:0000256" key="1">
    <source>
        <dbReference type="SAM" id="MobiDB-lite"/>
    </source>
</evidence>
<sequence length="219" mass="23648">MRSVQLADRTGIIAASAPKPVERSRDCHPTVVDLPAVPGQLELAFPWQTVEKARAREERRLLRRGRRNLIVAAAAVVLMGVGWVGGDTFGFADDPDPMPAVAAGAVPEDRPAEPVQPAPSASSAPQLPTSTTRPTTVPPSTTGTTPRAQKRVAPTTTSSSDRPEPRVDPVEETTTPHDKRIPQTLDDQIKHLFDVWTRAGSSGDRQLDRTLRSFGPFGR</sequence>
<evidence type="ECO:0000256" key="2">
    <source>
        <dbReference type="SAM" id="Phobius"/>
    </source>
</evidence>
<dbReference type="Proteomes" id="UP000754495">
    <property type="component" value="Unassembled WGS sequence"/>
</dbReference>
<organism evidence="3 4">
    <name type="scientific">Amycolatopsis viridis</name>
    <dbReference type="NCBI Taxonomy" id="185678"/>
    <lineage>
        <taxon>Bacteria</taxon>
        <taxon>Bacillati</taxon>
        <taxon>Actinomycetota</taxon>
        <taxon>Actinomycetes</taxon>
        <taxon>Pseudonocardiales</taxon>
        <taxon>Pseudonocardiaceae</taxon>
        <taxon>Amycolatopsis</taxon>
    </lineage>
</organism>
<feature type="compositionally biased region" description="Low complexity" evidence="1">
    <location>
        <begin position="113"/>
        <end position="147"/>
    </location>
</feature>
<reference evidence="3 4" key="1">
    <citation type="submission" date="2020-03" db="EMBL/GenBank/DDBJ databases">
        <title>Sequencing the genomes of 1000 actinobacteria strains.</title>
        <authorList>
            <person name="Klenk H.-P."/>
        </authorList>
    </citation>
    <scope>NUCLEOTIDE SEQUENCE [LARGE SCALE GENOMIC DNA]</scope>
    <source>
        <strain evidence="3 4">DSM 45668</strain>
    </source>
</reference>
<dbReference type="EMBL" id="JAANOU010000001">
    <property type="protein sequence ID" value="NIH83037.1"/>
    <property type="molecule type" value="Genomic_DNA"/>
</dbReference>
<feature type="compositionally biased region" description="Basic and acidic residues" evidence="1">
    <location>
        <begin position="161"/>
        <end position="186"/>
    </location>
</feature>
<feature type="transmembrane region" description="Helical" evidence="2">
    <location>
        <begin position="69"/>
        <end position="86"/>
    </location>
</feature>
<protein>
    <submittedName>
        <fullName evidence="3">Uncharacterized protein</fullName>
    </submittedName>
</protein>
<accession>A0ABX0T1D8</accession>